<evidence type="ECO:0000256" key="3">
    <source>
        <dbReference type="ARBA" id="ARBA00004721"/>
    </source>
</evidence>
<dbReference type="InterPro" id="IPR002403">
    <property type="entry name" value="Cyt_P450_E_grp-IV"/>
</dbReference>
<protein>
    <recommendedName>
        <fullName evidence="17">Cytochrome P450</fullName>
    </recommendedName>
</protein>
<keyword evidence="7 13" id="KW-0479">Metal-binding</keyword>
<evidence type="ECO:0000256" key="4">
    <source>
        <dbReference type="ARBA" id="ARBA00010617"/>
    </source>
</evidence>
<dbReference type="PANTHER" id="PTHR24305:SF166">
    <property type="entry name" value="CYTOCHROME P450 12A4, MITOCHONDRIAL-RELATED"/>
    <property type="match status" value="1"/>
</dbReference>
<dbReference type="InterPro" id="IPR036396">
    <property type="entry name" value="Cyt_P450_sf"/>
</dbReference>
<evidence type="ECO:0000256" key="2">
    <source>
        <dbReference type="ARBA" id="ARBA00004370"/>
    </source>
</evidence>
<evidence type="ECO:0000256" key="13">
    <source>
        <dbReference type="PIRSR" id="PIRSR602403-1"/>
    </source>
</evidence>
<keyword evidence="6" id="KW-0812">Transmembrane</keyword>
<keyword evidence="11 14" id="KW-0503">Monooxygenase</keyword>
<gene>
    <name evidence="15" type="ORF">NP233_g10686</name>
</gene>
<dbReference type="Gene3D" id="1.10.630.10">
    <property type="entry name" value="Cytochrome P450"/>
    <property type="match status" value="1"/>
</dbReference>
<dbReference type="Proteomes" id="UP001213000">
    <property type="component" value="Unassembled WGS sequence"/>
</dbReference>
<keyword evidence="8" id="KW-1133">Transmembrane helix</keyword>
<dbReference type="GO" id="GO:0020037">
    <property type="term" value="F:heme binding"/>
    <property type="evidence" value="ECO:0007669"/>
    <property type="project" value="InterPro"/>
</dbReference>
<dbReference type="AlphaFoldDB" id="A0AAD5VJX6"/>
<evidence type="ECO:0000256" key="5">
    <source>
        <dbReference type="ARBA" id="ARBA00022617"/>
    </source>
</evidence>
<name>A0AAD5VJX6_9AGAR</name>
<evidence type="ECO:0000256" key="7">
    <source>
        <dbReference type="ARBA" id="ARBA00022723"/>
    </source>
</evidence>
<comment type="caution">
    <text evidence="15">The sequence shown here is derived from an EMBL/GenBank/DDBJ whole genome shotgun (WGS) entry which is preliminary data.</text>
</comment>
<evidence type="ECO:0000256" key="1">
    <source>
        <dbReference type="ARBA" id="ARBA00001971"/>
    </source>
</evidence>
<evidence type="ECO:0000256" key="8">
    <source>
        <dbReference type="ARBA" id="ARBA00022989"/>
    </source>
</evidence>
<dbReference type="PANTHER" id="PTHR24305">
    <property type="entry name" value="CYTOCHROME P450"/>
    <property type="match status" value="1"/>
</dbReference>
<evidence type="ECO:0000313" key="15">
    <source>
        <dbReference type="EMBL" id="KAJ3560672.1"/>
    </source>
</evidence>
<organism evidence="15 16">
    <name type="scientific">Leucocoprinus birnbaumii</name>
    <dbReference type="NCBI Taxonomy" id="56174"/>
    <lineage>
        <taxon>Eukaryota</taxon>
        <taxon>Fungi</taxon>
        <taxon>Dikarya</taxon>
        <taxon>Basidiomycota</taxon>
        <taxon>Agaricomycotina</taxon>
        <taxon>Agaricomycetes</taxon>
        <taxon>Agaricomycetidae</taxon>
        <taxon>Agaricales</taxon>
        <taxon>Agaricineae</taxon>
        <taxon>Agaricaceae</taxon>
        <taxon>Leucocoprinus</taxon>
    </lineage>
</organism>
<evidence type="ECO:0000256" key="12">
    <source>
        <dbReference type="ARBA" id="ARBA00023136"/>
    </source>
</evidence>
<dbReference type="CDD" id="cd11069">
    <property type="entry name" value="CYP_FUM15-like"/>
    <property type="match status" value="1"/>
</dbReference>
<dbReference type="EMBL" id="JANIEX010001130">
    <property type="protein sequence ID" value="KAJ3560672.1"/>
    <property type="molecule type" value="Genomic_DNA"/>
</dbReference>
<comment type="similarity">
    <text evidence="4 14">Belongs to the cytochrome P450 family.</text>
</comment>
<dbReference type="InterPro" id="IPR001128">
    <property type="entry name" value="Cyt_P450"/>
</dbReference>
<evidence type="ECO:0008006" key="17">
    <source>
        <dbReference type="Google" id="ProtNLM"/>
    </source>
</evidence>
<evidence type="ECO:0000256" key="11">
    <source>
        <dbReference type="ARBA" id="ARBA00023033"/>
    </source>
</evidence>
<accession>A0AAD5VJX6</accession>
<feature type="binding site" description="axial binding residue" evidence="13">
    <location>
        <position position="482"/>
    </location>
    <ligand>
        <name>heme</name>
        <dbReference type="ChEBI" id="CHEBI:30413"/>
    </ligand>
    <ligandPart>
        <name>Fe</name>
        <dbReference type="ChEBI" id="CHEBI:18248"/>
    </ligandPart>
</feature>
<dbReference type="GO" id="GO:0016705">
    <property type="term" value="F:oxidoreductase activity, acting on paired donors, with incorporation or reduction of molecular oxygen"/>
    <property type="evidence" value="ECO:0007669"/>
    <property type="project" value="InterPro"/>
</dbReference>
<comment type="cofactor">
    <cofactor evidence="1 13">
        <name>heme</name>
        <dbReference type="ChEBI" id="CHEBI:30413"/>
    </cofactor>
</comment>
<keyword evidence="5 13" id="KW-0349">Heme</keyword>
<dbReference type="PROSITE" id="PS00086">
    <property type="entry name" value="CYTOCHROME_P450"/>
    <property type="match status" value="1"/>
</dbReference>
<dbReference type="GO" id="GO:0005506">
    <property type="term" value="F:iron ion binding"/>
    <property type="evidence" value="ECO:0007669"/>
    <property type="project" value="InterPro"/>
</dbReference>
<dbReference type="PRINTS" id="PR00385">
    <property type="entry name" value="P450"/>
</dbReference>
<sequence length="540" mass="60653">MFAALVTSLALYVTWAISWRFLRKLASDSLPGPAPSSRIFGNIPDFFSPKGWEYHRNLLERYGGVVKMRGFMGERLLAVHDPAAIYSILVKDQEDYGLSIPQLLRQELILGPGLLAVHGDQHRKQRKLMNPVFSAKHLRDLVPLFYEVAERLRAVLRKQLENGPQEIDALFWIHRTALEIIARSGMDYSFDTLEGNDQHPYSVAVKGLPGLATGPAGFLVPRLVLPYTAKIKLPRLKRFIVERLPLQRVKALIHASDTMHRTSVDIIETKKKAMESTHPEVVAEMANKKDIISLLMRANAQAAEEDRLSDEEVIGQVSTFVFAAMDTTTSGVTRILHLLATNQDVQDKLRKEILEAQEFGQVDYDKLSLSPLLDAVCRETLRLYPPIPIMPPRMASRDMVLPLSKPIVDLNGKQLTEVIVEKGTNIVISNLASNRNPEIWGDDVLEWKPERWLSPPRKSVVEARTPGLYSHLMTFGVGSRGCIGFKFSQLEMKVLLSVLLSSFKFSLTDKPIGWRMSGIVSPIVEGNEGKLQLPLQMSLV</sequence>
<dbReference type="GO" id="GO:0016020">
    <property type="term" value="C:membrane"/>
    <property type="evidence" value="ECO:0007669"/>
    <property type="project" value="UniProtKB-SubCell"/>
</dbReference>
<dbReference type="GO" id="GO:0004497">
    <property type="term" value="F:monooxygenase activity"/>
    <property type="evidence" value="ECO:0007669"/>
    <property type="project" value="UniProtKB-KW"/>
</dbReference>
<dbReference type="SUPFAM" id="SSF48264">
    <property type="entry name" value="Cytochrome P450"/>
    <property type="match status" value="1"/>
</dbReference>
<comment type="subcellular location">
    <subcellularLocation>
        <location evidence="2">Membrane</location>
    </subcellularLocation>
</comment>
<evidence type="ECO:0000313" key="16">
    <source>
        <dbReference type="Proteomes" id="UP001213000"/>
    </source>
</evidence>
<keyword evidence="9 14" id="KW-0560">Oxidoreductase</keyword>
<proteinExistence type="inferred from homology"/>
<keyword evidence="12" id="KW-0472">Membrane</keyword>
<dbReference type="InterPro" id="IPR017972">
    <property type="entry name" value="Cyt_P450_CS"/>
</dbReference>
<reference evidence="15" key="1">
    <citation type="submission" date="2022-07" db="EMBL/GenBank/DDBJ databases">
        <title>Genome Sequence of Leucocoprinus birnbaumii.</title>
        <authorList>
            <person name="Buettner E."/>
        </authorList>
    </citation>
    <scope>NUCLEOTIDE SEQUENCE</scope>
    <source>
        <strain evidence="15">VT141</strain>
    </source>
</reference>
<keyword evidence="10 13" id="KW-0408">Iron</keyword>
<evidence type="ECO:0000256" key="10">
    <source>
        <dbReference type="ARBA" id="ARBA00023004"/>
    </source>
</evidence>
<evidence type="ECO:0000256" key="9">
    <source>
        <dbReference type="ARBA" id="ARBA00023002"/>
    </source>
</evidence>
<dbReference type="Pfam" id="PF00067">
    <property type="entry name" value="p450"/>
    <property type="match status" value="1"/>
</dbReference>
<evidence type="ECO:0000256" key="14">
    <source>
        <dbReference type="RuleBase" id="RU000461"/>
    </source>
</evidence>
<dbReference type="PRINTS" id="PR00465">
    <property type="entry name" value="EP450IV"/>
</dbReference>
<evidence type="ECO:0000256" key="6">
    <source>
        <dbReference type="ARBA" id="ARBA00022692"/>
    </source>
</evidence>
<comment type="pathway">
    <text evidence="3">Secondary metabolite biosynthesis; terpenoid biosynthesis.</text>
</comment>
<keyword evidence="16" id="KW-1185">Reference proteome</keyword>
<dbReference type="InterPro" id="IPR050121">
    <property type="entry name" value="Cytochrome_P450_monoxygenase"/>
</dbReference>